<sequence>MNVTTKVCKSFHIFLRTTFPGTYVLTLTTISCHWNLDEVSFFVVCWNLFFFSNISIDIVEGLCSLVLVPQLVWCLSVFICWMTTLVFLILGRSTLIGRTVDAASVTGKLNGVGLIKSSSKYSIHPFGCLWVSMIGLPFLFLAGNPNLLLFQLASSVHHMGVTCFHLLKLFPLLLLGLPRGAAYQF</sequence>
<dbReference type="PROSITE" id="PS51257">
    <property type="entry name" value="PROKAR_LIPOPROTEIN"/>
    <property type="match status" value="1"/>
</dbReference>
<protein>
    <submittedName>
        <fullName evidence="2">SJCHGC03719 protein</fullName>
    </submittedName>
</protein>
<organism evidence="2">
    <name type="scientific">Schistosoma japonicum</name>
    <name type="common">Blood fluke</name>
    <dbReference type="NCBI Taxonomy" id="6182"/>
    <lineage>
        <taxon>Eukaryota</taxon>
        <taxon>Metazoa</taxon>
        <taxon>Spiralia</taxon>
        <taxon>Lophotrochozoa</taxon>
        <taxon>Platyhelminthes</taxon>
        <taxon>Trematoda</taxon>
        <taxon>Digenea</taxon>
        <taxon>Strigeidida</taxon>
        <taxon>Schistosomatoidea</taxon>
        <taxon>Schistosomatidae</taxon>
        <taxon>Schistosoma</taxon>
    </lineage>
</organism>
<name>Q5DHV0_SCHJA</name>
<feature type="transmembrane region" description="Helical" evidence="1">
    <location>
        <begin position="155"/>
        <end position="177"/>
    </location>
</feature>
<evidence type="ECO:0000256" key="1">
    <source>
        <dbReference type="SAM" id="Phobius"/>
    </source>
</evidence>
<reference evidence="2" key="2">
    <citation type="journal article" date="2006" name="PLoS Pathog.">
        <title>New perspectives on host-parasite interplay by comparative transcriptomic and proteomic analyses of Schistosoma japonicum.</title>
        <authorList>
            <person name="Liu F."/>
            <person name="Lu J."/>
            <person name="Hu W."/>
            <person name="Wang S.Y."/>
            <person name="Cui S.J."/>
            <person name="Chi M."/>
            <person name="Yan Q."/>
            <person name="Wang X.R."/>
            <person name="Song H.D."/>
            <person name="Xu X.N."/>
            <person name="Wang J.J."/>
            <person name="Zhang X.L."/>
            <person name="Zhang X."/>
            <person name="Wang Z.Q."/>
            <person name="Xue C.L."/>
            <person name="Brindley P.J."/>
            <person name="McManus D.P."/>
            <person name="Yang P.Y."/>
            <person name="Feng Z."/>
            <person name="Chen Z."/>
            <person name="Han Z.G."/>
        </authorList>
    </citation>
    <scope>NUCLEOTIDE SEQUENCE</scope>
</reference>
<accession>Q5DHV0</accession>
<keyword evidence="1" id="KW-0472">Membrane</keyword>
<evidence type="ECO:0000313" key="2">
    <source>
        <dbReference type="EMBL" id="AAW24606.1"/>
    </source>
</evidence>
<proteinExistence type="evidence at transcript level"/>
<feature type="transmembrane region" description="Helical" evidence="1">
    <location>
        <begin position="123"/>
        <end position="143"/>
    </location>
</feature>
<dbReference type="EMBL" id="AY812874">
    <property type="protein sequence ID" value="AAW24606.1"/>
    <property type="molecule type" value="mRNA"/>
</dbReference>
<feature type="transmembrane region" description="Helical" evidence="1">
    <location>
        <begin position="70"/>
        <end position="90"/>
    </location>
</feature>
<dbReference type="AlphaFoldDB" id="Q5DHV0"/>
<keyword evidence="1" id="KW-1133">Transmembrane helix</keyword>
<keyword evidence="1" id="KW-0812">Transmembrane</keyword>
<reference evidence="2" key="1">
    <citation type="submission" date="2004-11" db="EMBL/GenBank/DDBJ databases">
        <title>The full-length cDNA sequences of Schistosoma japonicum genes.</title>
        <authorList>
            <person name="Han Z."/>
        </authorList>
    </citation>
    <scope>NUCLEOTIDE SEQUENCE</scope>
</reference>